<dbReference type="PROSITE" id="PS50212">
    <property type="entry name" value="RASGEF_NTER"/>
    <property type="match status" value="1"/>
</dbReference>
<accession>A0A3M7RHH7</accession>
<reference evidence="4 5" key="1">
    <citation type="journal article" date="2018" name="Sci. Rep.">
        <title>Genomic signatures of local adaptation to the degree of environmental predictability in rotifers.</title>
        <authorList>
            <person name="Franch-Gras L."/>
            <person name="Hahn C."/>
            <person name="Garcia-Roger E.M."/>
            <person name="Carmona M.J."/>
            <person name="Serra M."/>
            <person name="Gomez A."/>
        </authorList>
    </citation>
    <scope>NUCLEOTIDE SEQUENCE [LARGE SCALE GENOMIC DNA]</scope>
    <source>
        <strain evidence="4">HYR1</strain>
    </source>
</reference>
<dbReference type="EMBL" id="REGN01003358">
    <property type="protein sequence ID" value="RNA23023.1"/>
    <property type="molecule type" value="Genomic_DNA"/>
</dbReference>
<feature type="domain" description="N-terminal Ras-GEF" evidence="3">
    <location>
        <begin position="782"/>
        <end position="836"/>
    </location>
</feature>
<evidence type="ECO:0000313" key="4">
    <source>
        <dbReference type="EMBL" id="RNA23023.1"/>
    </source>
</evidence>
<protein>
    <recommendedName>
        <fullName evidence="3">N-terminal Ras-GEF domain-containing protein</fullName>
    </recommendedName>
</protein>
<evidence type="ECO:0000256" key="1">
    <source>
        <dbReference type="PROSITE-ProRule" id="PRU00135"/>
    </source>
</evidence>
<dbReference type="Proteomes" id="UP000276133">
    <property type="component" value="Unassembled WGS sequence"/>
</dbReference>
<feature type="compositionally biased region" description="Basic and acidic residues" evidence="2">
    <location>
        <begin position="477"/>
        <end position="492"/>
    </location>
</feature>
<feature type="region of interest" description="Disordered" evidence="2">
    <location>
        <begin position="135"/>
        <end position="166"/>
    </location>
</feature>
<dbReference type="InterPro" id="IPR023578">
    <property type="entry name" value="Ras_GEF_dom_sf"/>
</dbReference>
<dbReference type="InterPro" id="IPR029899">
    <property type="entry name" value="KNDC1"/>
</dbReference>
<feature type="region of interest" description="Disordered" evidence="2">
    <location>
        <begin position="448"/>
        <end position="545"/>
    </location>
</feature>
<dbReference type="GO" id="GO:0043025">
    <property type="term" value="C:neuronal cell body"/>
    <property type="evidence" value="ECO:0007669"/>
    <property type="project" value="TreeGrafter"/>
</dbReference>
<evidence type="ECO:0000313" key="5">
    <source>
        <dbReference type="Proteomes" id="UP000276133"/>
    </source>
</evidence>
<feature type="region of interest" description="Disordered" evidence="2">
    <location>
        <begin position="213"/>
        <end position="253"/>
    </location>
</feature>
<proteinExistence type="predicted"/>
<organism evidence="4 5">
    <name type="scientific">Brachionus plicatilis</name>
    <name type="common">Marine rotifer</name>
    <name type="synonym">Brachionus muelleri</name>
    <dbReference type="NCBI Taxonomy" id="10195"/>
    <lineage>
        <taxon>Eukaryota</taxon>
        <taxon>Metazoa</taxon>
        <taxon>Spiralia</taxon>
        <taxon>Gnathifera</taxon>
        <taxon>Rotifera</taxon>
        <taxon>Eurotatoria</taxon>
        <taxon>Monogononta</taxon>
        <taxon>Pseudotrocha</taxon>
        <taxon>Ploima</taxon>
        <taxon>Brachionidae</taxon>
        <taxon>Brachionus</taxon>
    </lineage>
</organism>
<comment type="caution">
    <text evidence="4">The sequence shown here is derived from an EMBL/GenBank/DDBJ whole genome shotgun (WGS) entry which is preliminary data.</text>
</comment>
<dbReference type="PANTHER" id="PTHR21560:SF0">
    <property type="entry name" value="KINASE NON-CATALYTIC C-LOBE DOMAIN-CONTAINING PROTEIN 1"/>
    <property type="match status" value="1"/>
</dbReference>
<dbReference type="GO" id="GO:0030425">
    <property type="term" value="C:dendrite"/>
    <property type="evidence" value="ECO:0007669"/>
    <property type="project" value="TreeGrafter"/>
</dbReference>
<dbReference type="GO" id="GO:0007264">
    <property type="term" value="P:small GTPase-mediated signal transduction"/>
    <property type="evidence" value="ECO:0007669"/>
    <property type="project" value="InterPro"/>
</dbReference>
<gene>
    <name evidence="4" type="ORF">BpHYR1_014673</name>
</gene>
<evidence type="ECO:0000256" key="2">
    <source>
        <dbReference type="SAM" id="MobiDB-lite"/>
    </source>
</evidence>
<dbReference type="GO" id="GO:0032045">
    <property type="term" value="C:guanyl-nucleotide exchange factor complex"/>
    <property type="evidence" value="ECO:0007669"/>
    <property type="project" value="TreeGrafter"/>
</dbReference>
<dbReference type="SUPFAM" id="SSF48366">
    <property type="entry name" value="Ras GEF"/>
    <property type="match status" value="1"/>
</dbReference>
<sequence length="836" mass="96874">MVEFIEFKHQEITSLTTYYGLLKNNILNNQLCLSLEEFFLAKLMPKNEAIQTSRFFCLWTRKLAVCFYLSFHESLKFTEFEHDFDVQTTSDVYSEENSLSLNNNKLAQPSTPNMATMFVREKKIAQTKKLASSGQKNLDLSANQSPGFNSNLVQRHSTNDDDSSNYKRLSNTINSLFSNLIDNLEKQKNKDYINESDCDYKFNSSMFSNSNTHVNKSFDHSMTNNKNKSLPQANSNKESNKDSGFNQEISSPNDSQTQLILKNQVSNAIKINSLSHGTSESNQIRSNLKSYEFSTQTYKSDSNQISLLDRFLYNEQLVAEKHSKIESVIVAFFNHKNLTLDDYSIIEYILNQEGITIKTFKQLIKEKYYNIEWPNELLLYLHQIVNERESPRSESVDENIDHVSIYEDNYSLNSNMTTGANDPKFVDIETRLNTNPINGTLIRQEIADISPSRSGSTRSYRRLKEIKNSTNSRRKNSVREEESFSQDQDKLIKSLSNSFTKRRERKGSLPEVATSQIVNGPNEMQLSHYSENSNGTLVHGLNNDDKLNRRSRKGAFVLEVLRTSMFRSKSLTDLNNSLLNCERGGNENSAIKHKSIGANLNYSHVKNCEKEDQLRKDFSGLIWQCADMCYPEYRNKYKELSWLLNGDKMSADSKLKEIEQRLSIEKNLRDKNLALLEKLKLCGAYNKKKCYFENQSFFIICVQKFAHGNIRFELKFIFKIHETEDVTLKERLKNQLKLIHDKIKELEMMCLYLRICEISSQCLSPEDIESFFRNPTELNIPCKGTQQAKSFLEILKMLYGSDAISTGFAYQFFVTYRYMCSSDQLLDYFKHIFNKC</sequence>
<dbReference type="GO" id="GO:0048814">
    <property type="term" value="P:regulation of dendrite morphogenesis"/>
    <property type="evidence" value="ECO:0007669"/>
    <property type="project" value="TreeGrafter"/>
</dbReference>
<name>A0A3M7RHH7_BRAPC</name>
<feature type="compositionally biased region" description="Polar residues" evidence="2">
    <location>
        <begin position="135"/>
        <end position="156"/>
    </location>
</feature>
<feature type="compositionally biased region" description="Polar residues" evidence="2">
    <location>
        <begin position="513"/>
        <end position="536"/>
    </location>
</feature>
<keyword evidence="1" id="KW-0344">Guanine-nucleotide releasing factor</keyword>
<evidence type="ECO:0000259" key="3">
    <source>
        <dbReference type="PROSITE" id="PS50212"/>
    </source>
</evidence>
<dbReference type="AlphaFoldDB" id="A0A3M7RHH7"/>
<dbReference type="PANTHER" id="PTHR21560">
    <property type="entry name" value="VERY KIND PROTEIN"/>
    <property type="match status" value="1"/>
</dbReference>
<dbReference type="GO" id="GO:0005085">
    <property type="term" value="F:guanyl-nucleotide exchange factor activity"/>
    <property type="evidence" value="ECO:0007669"/>
    <property type="project" value="UniProtKB-KW"/>
</dbReference>
<dbReference type="InterPro" id="IPR000651">
    <property type="entry name" value="Ras-like_Gua-exchang_fac_N"/>
</dbReference>
<keyword evidence="5" id="KW-1185">Reference proteome</keyword>